<reference evidence="5" key="1">
    <citation type="submission" date="2019-09" db="EMBL/GenBank/DDBJ databases">
        <authorList>
            <person name="Li J."/>
        </authorList>
    </citation>
    <scope>NUCLEOTIDE SEQUENCE [LARGE SCALE GENOMIC DNA]</scope>
    <source>
        <strain evidence="5">NRBC 14897</strain>
    </source>
</reference>
<keyword evidence="1" id="KW-0328">Glycosyltransferase</keyword>
<keyword evidence="6" id="KW-1185">Reference proteome</keyword>
<dbReference type="AlphaFoldDB" id="A0A641AS46"/>
<dbReference type="Proteomes" id="UP001515100">
    <property type="component" value="Unassembled WGS sequence"/>
</dbReference>
<sequence length="420" mass="46155">MTRWSIPRPSPTECSEVTRLPPRLQPFWPLVKRVHRFVSLTAGILGRRTRRWHGDRALPARGTASIDETRDREPQHVAIHRAIEGELIRRAPAQGSPAGHWVFDQHRQVDIPAASCLDIERGTVVGDFGAVITPGGTLDGETSDYFGIAGWREHPLFLRPRLPVVQEVDGTVAVLATRGGNNNYYHFLLDVLPRFGVLERTLPGVDVDAIFVPNGSGWQRTFLDLAGLGDVPVLSSGPDRAVRARRLLVPSVANRREAAPSSSVTWLREHLPPQGTDDTPRRIFVTRGQVPNSRRVVHEDAVMEQLAQRGFVSIDPAKLTPQGQIDLFAGAEVVVAAHGAALTNLLFLSPGARVLEMFAPNYVNSCYWAITQGIADVRYRYLVGDGWEQHGPGDPMNKILADIEIPAATIVAAVDELLAD</sequence>
<evidence type="ECO:0000256" key="1">
    <source>
        <dbReference type="ARBA" id="ARBA00022676"/>
    </source>
</evidence>
<dbReference type="InterPro" id="IPR007657">
    <property type="entry name" value="Glycosyltransferase_61"/>
</dbReference>
<evidence type="ECO:0000256" key="3">
    <source>
        <dbReference type="ARBA" id="ARBA00023180"/>
    </source>
</evidence>
<evidence type="ECO:0000256" key="2">
    <source>
        <dbReference type="ARBA" id="ARBA00022679"/>
    </source>
</evidence>
<name>A0A641AS46_9ACTN</name>
<dbReference type="Pfam" id="PF04577">
    <property type="entry name" value="Glyco_transf_61"/>
    <property type="match status" value="1"/>
</dbReference>
<dbReference type="InterPro" id="IPR049625">
    <property type="entry name" value="Glyco_transf_61_cat"/>
</dbReference>
<proteinExistence type="predicted"/>
<evidence type="ECO:0000313" key="5">
    <source>
        <dbReference type="EMBL" id="KAA1380765.1"/>
    </source>
</evidence>
<accession>A0A641AS46</accession>
<organism evidence="5 6">
    <name type="scientific">Aeromicrobium fastidiosum</name>
    <dbReference type="NCBI Taxonomy" id="52699"/>
    <lineage>
        <taxon>Bacteria</taxon>
        <taxon>Bacillati</taxon>
        <taxon>Actinomycetota</taxon>
        <taxon>Actinomycetes</taxon>
        <taxon>Propionibacteriales</taxon>
        <taxon>Nocardioidaceae</taxon>
        <taxon>Aeromicrobium</taxon>
    </lineage>
</organism>
<dbReference type="PANTHER" id="PTHR20961">
    <property type="entry name" value="GLYCOSYLTRANSFERASE"/>
    <property type="match status" value="1"/>
</dbReference>
<feature type="domain" description="Glycosyltransferase 61 catalytic" evidence="4">
    <location>
        <begin position="184"/>
        <end position="355"/>
    </location>
</feature>
<dbReference type="OrthoDB" id="288504at2"/>
<gene>
    <name evidence="5" type="ORF">ESP62_006280</name>
</gene>
<comment type="caution">
    <text evidence="5">The sequence shown here is derived from an EMBL/GenBank/DDBJ whole genome shotgun (WGS) entry which is preliminary data.</text>
</comment>
<dbReference type="EMBL" id="SDPP02000001">
    <property type="protein sequence ID" value="KAA1380765.1"/>
    <property type="molecule type" value="Genomic_DNA"/>
</dbReference>
<dbReference type="GO" id="GO:0016757">
    <property type="term" value="F:glycosyltransferase activity"/>
    <property type="evidence" value="ECO:0007669"/>
    <property type="project" value="UniProtKB-KW"/>
</dbReference>
<evidence type="ECO:0000313" key="6">
    <source>
        <dbReference type="Proteomes" id="UP001515100"/>
    </source>
</evidence>
<keyword evidence="2" id="KW-0808">Transferase</keyword>
<keyword evidence="3" id="KW-0325">Glycoprotein</keyword>
<evidence type="ECO:0000259" key="4">
    <source>
        <dbReference type="Pfam" id="PF04577"/>
    </source>
</evidence>
<protein>
    <submittedName>
        <fullName evidence="5">Glycosyltransferase family 61 protein</fullName>
    </submittedName>
</protein>